<dbReference type="Proteomes" id="UP000663888">
    <property type="component" value="Unassembled WGS sequence"/>
</dbReference>
<evidence type="ECO:0000313" key="9">
    <source>
        <dbReference type="EMBL" id="CAE6451621.1"/>
    </source>
</evidence>
<feature type="compositionally biased region" description="Low complexity" evidence="7">
    <location>
        <begin position="581"/>
        <end position="593"/>
    </location>
</feature>
<feature type="compositionally biased region" description="Acidic residues" evidence="7">
    <location>
        <begin position="273"/>
        <end position="290"/>
    </location>
</feature>
<dbReference type="PANTHER" id="PTHR47172">
    <property type="entry name" value="OS01G0976800 PROTEIN"/>
    <property type="match status" value="1"/>
</dbReference>
<evidence type="ECO:0000256" key="3">
    <source>
        <dbReference type="ARBA" id="ARBA00022833"/>
    </source>
</evidence>
<keyword evidence="5" id="KW-0804">Transcription</keyword>
<dbReference type="InterPro" id="IPR000679">
    <property type="entry name" value="Znf_GATA"/>
</dbReference>
<feature type="compositionally biased region" description="Low complexity" evidence="7">
    <location>
        <begin position="523"/>
        <end position="534"/>
    </location>
</feature>
<evidence type="ECO:0000256" key="2">
    <source>
        <dbReference type="ARBA" id="ARBA00022771"/>
    </source>
</evidence>
<dbReference type="GO" id="GO:0043565">
    <property type="term" value="F:sequence-specific DNA binding"/>
    <property type="evidence" value="ECO:0007669"/>
    <property type="project" value="InterPro"/>
</dbReference>
<protein>
    <recommendedName>
        <fullName evidence="8">GATA-type domain-containing protein</fullName>
    </recommendedName>
</protein>
<dbReference type="InterPro" id="IPR013088">
    <property type="entry name" value="Znf_NHR/GATA"/>
</dbReference>
<evidence type="ECO:0000256" key="6">
    <source>
        <dbReference type="PROSITE-ProRule" id="PRU00094"/>
    </source>
</evidence>
<evidence type="ECO:0000256" key="1">
    <source>
        <dbReference type="ARBA" id="ARBA00022723"/>
    </source>
</evidence>
<sequence>MGIGRIGPVVDQIGLRAGVGLLFQTTTSPPLASPPSPAAMANARVDWGEFEYDGQNLLYSGHARMPPEQLPSFLLTADGDDRPHVWWLAQTKLYDLRTSPNPSVREMRDLLAQAIRHNRLAVPDILREAEHNAAELIRLYAMRDVFARRHRDPPPPTVSTAHPTPVVSPTTPSRTSSPRPNQSSPGAMSLHNMVAHQTLMSLPLAAPVPVPGPTPHPVPLFTLLPHGRTHGGIPVPAPGPNPPPLVPAYAQYTQYTTRPAPATTPPQQVAPPMDEDPEPGSPAEVDELADEDKSGPATATTTDAQPDRPKKRSRPTRAHPSSPRVCTTCSRTDSPEWRRGPHGPKTLCNACGLKWAKQSGSGRRRGGGAQTNPGGSEWRGEAYSSNVHSPASRPGTADPFQGPSSAPPLTATASLPPALAAAPLPPALASSLPSNLGTNAPITSVPPNPRSPVGSHSPDVKVETDPPNGLMDLATVAALESGRNEPRSAVDPPRTGDEPQPPTSLKRPRADSSYNGIGRAYDRPPSSRTPSSTRGYPESYTGNYDGKAYAESGNSSSRAPYSDSSRAYSSGSEGGPGGGVRPINVIPIGTYRD</sequence>
<feature type="region of interest" description="Disordered" evidence="7">
    <location>
        <begin position="258"/>
        <end position="593"/>
    </location>
</feature>
<dbReference type="GO" id="GO:0008270">
    <property type="term" value="F:zinc ion binding"/>
    <property type="evidence" value="ECO:0007669"/>
    <property type="project" value="UniProtKB-KW"/>
</dbReference>
<keyword evidence="1" id="KW-0479">Metal-binding</keyword>
<keyword evidence="3" id="KW-0862">Zinc</keyword>
<feature type="compositionally biased region" description="Low complexity" evidence="7">
    <location>
        <begin position="555"/>
        <end position="571"/>
    </location>
</feature>
<dbReference type="EMBL" id="CAJMWX010001041">
    <property type="protein sequence ID" value="CAE6451621.1"/>
    <property type="molecule type" value="Genomic_DNA"/>
</dbReference>
<name>A0A8H3B9N6_9AGAM</name>
<dbReference type="GO" id="GO:0006355">
    <property type="term" value="P:regulation of DNA-templated transcription"/>
    <property type="evidence" value="ECO:0007669"/>
    <property type="project" value="InterPro"/>
</dbReference>
<gene>
    <name evidence="9" type="ORF">RDB_LOCUS69961</name>
</gene>
<reference evidence="9" key="1">
    <citation type="submission" date="2021-01" db="EMBL/GenBank/DDBJ databases">
        <authorList>
            <person name="Kaushik A."/>
        </authorList>
    </citation>
    <scope>NUCLEOTIDE SEQUENCE</scope>
    <source>
        <strain evidence="9">AG4-R118</strain>
    </source>
</reference>
<feature type="compositionally biased region" description="Low complexity" evidence="7">
    <location>
        <begin position="158"/>
        <end position="185"/>
    </location>
</feature>
<evidence type="ECO:0000313" key="10">
    <source>
        <dbReference type="Proteomes" id="UP000663888"/>
    </source>
</evidence>
<proteinExistence type="predicted"/>
<evidence type="ECO:0000256" key="4">
    <source>
        <dbReference type="ARBA" id="ARBA00023015"/>
    </source>
</evidence>
<evidence type="ECO:0000256" key="5">
    <source>
        <dbReference type="ARBA" id="ARBA00023163"/>
    </source>
</evidence>
<keyword evidence="2 6" id="KW-0863">Zinc-finger</keyword>
<dbReference type="Pfam" id="PF00320">
    <property type="entry name" value="GATA"/>
    <property type="match status" value="1"/>
</dbReference>
<dbReference type="PANTHER" id="PTHR47172:SF24">
    <property type="entry name" value="GATA ZINC FINGER DOMAIN-CONTAINING PROTEIN 14-RELATED"/>
    <property type="match status" value="1"/>
</dbReference>
<comment type="caution">
    <text evidence="9">The sequence shown here is derived from an EMBL/GenBank/DDBJ whole genome shotgun (WGS) entry which is preliminary data.</text>
</comment>
<keyword evidence="4" id="KW-0805">Transcription regulation</keyword>
<dbReference type="Gene3D" id="3.30.50.10">
    <property type="entry name" value="Erythroid Transcription Factor GATA-1, subunit A"/>
    <property type="match status" value="1"/>
</dbReference>
<evidence type="ECO:0000259" key="8">
    <source>
        <dbReference type="PROSITE" id="PS50114"/>
    </source>
</evidence>
<feature type="compositionally biased region" description="Low complexity" evidence="7">
    <location>
        <begin position="258"/>
        <end position="272"/>
    </location>
</feature>
<dbReference type="AlphaFoldDB" id="A0A8H3B9N6"/>
<dbReference type="PROSITE" id="PS50114">
    <property type="entry name" value="GATA_ZN_FINGER_2"/>
    <property type="match status" value="1"/>
</dbReference>
<organism evidence="9 10">
    <name type="scientific">Rhizoctonia solani</name>
    <dbReference type="NCBI Taxonomy" id="456999"/>
    <lineage>
        <taxon>Eukaryota</taxon>
        <taxon>Fungi</taxon>
        <taxon>Dikarya</taxon>
        <taxon>Basidiomycota</taxon>
        <taxon>Agaricomycotina</taxon>
        <taxon>Agaricomycetes</taxon>
        <taxon>Cantharellales</taxon>
        <taxon>Ceratobasidiaceae</taxon>
        <taxon>Rhizoctonia</taxon>
    </lineage>
</organism>
<dbReference type="CDD" id="cd00202">
    <property type="entry name" value="ZnF_GATA"/>
    <property type="match status" value="1"/>
</dbReference>
<accession>A0A8H3B9N6</accession>
<dbReference type="PROSITE" id="PS00344">
    <property type="entry name" value="GATA_ZN_FINGER_1"/>
    <property type="match status" value="1"/>
</dbReference>
<evidence type="ECO:0000256" key="7">
    <source>
        <dbReference type="SAM" id="MobiDB-lite"/>
    </source>
</evidence>
<feature type="domain" description="GATA-type" evidence="8">
    <location>
        <begin position="320"/>
        <end position="353"/>
    </location>
</feature>
<feature type="region of interest" description="Disordered" evidence="7">
    <location>
        <begin position="150"/>
        <end position="188"/>
    </location>
</feature>
<dbReference type="SMART" id="SM00401">
    <property type="entry name" value="ZnF_GATA"/>
    <property type="match status" value="1"/>
</dbReference>
<dbReference type="SUPFAM" id="SSF57716">
    <property type="entry name" value="Glucocorticoid receptor-like (DNA-binding domain)"/>
    <property type="match status" value="1"/>
</dbReference>
<feature type="compositionally biased region" description="Low complexity" evidence="7">
    <location>
        <begin position="403"/>
        <end position="434"/>
    </location>
</feature>